<comment type="caution">
    <text evidence="2">The sequence shown here is derived from an EMBL/GenBank/DDBJ whole genome shotgun (WGS) entry which is preliminary data.</text>
</comment>
<sequence>ICRGDDFTCGDQVREACLEEERRCRCEKYSWHGSSSRLFSETFESLAAGDLALEDWLRENSELFPCCLNCQEAEEQFETLVNSVGLALVIFGITGVLVFSILLLLPRRIPRLTPADLRYFEAPELLAKRDGAELHEKIPRHMWCVSLEDLRQFRRLVMHAVARGQIQPTENDNFEASDLVIGPSVYTVTEQFVKPLTAAAGKMSWALLRNPEGLRCDLFVTHAWAEGVYEFIDKVERSWPRGAKAAYVCFLSNPQNLDISSLLTSPSASPFALALESASTMSHCRTCVGLYGFSFLFVAFWGGSSKNNRNTEIHVGVQIQIFPLVLWLSGRPPPPPVQLGHRLLKNLEAKAVSHVFSSAFLQFVSSGSCLAVNGRIRTASFSCINGQNPMFFHSCSSIARKSEPTSCIQRSRLKSCSMGSRCLQTSYACSETH</sequence>
<evidence type="ECO:0000256" key="1">
    <source>
        <dbReference type="SAM" id="Phobius"/>
    </source>
</evidence>
<evidence type="ECO:0000313" key="3">
    <source>
        <dbReference type="Proteomes" id="UP001178507"/>
    </source>
</evidence>
<keyword evidence="3" id="KW-1185">Reference proteome</keyword>
<keyword evidence="1" id="KW-0472">Membrane</keyword>
<keyword evidence="1" id="KW-1133">Transmembrane helix</keyword>
<evidence type="ECO:0000313" key="2">
    <source>
        <dbReference type="EMBL" id="CAJ1384843.1"/>
    </source>
</evidence>
<dbReference type="AlphaFoldDB" id="A0AA36N018"/>
<accession>A0AA36N018</accession>
<reference evidence="2" key="1">
    <citation type="submission" date="2023-08" db="EMBL/GenBank/DDBJ databases">
        <authorList>
            <person name="Chen Y."/>
            <person name="Shah S."/>
            <person name="Dougan E. K."/>
            <person name="Thang M."/>
            <person name="Chan C."/>
        </authorList>
    </citation>
    <scope>NUCLEOTIDE SEQUENCE</scope>
</reference>
<dbReference type="Proteomes" id="UP001178507">
    <property type="component" value="Unassembled WGS sequence"/>
</dbReference>
<dbReference type="EMBL" id="CAUJNA010001158">
    <property type="protein sequence ID" value="CAJ1384843.1"/>
    <property type="molecule type" value="Genomic_DNA"/>
</dbReference>
<feature type="transmembrane region" description="Helical" evidence="1">
    <location>
        <begin position="84"/>
        <end position="105"/>
    </location>
</feature>
<keyword evidence="1" id="KW-0812">Transmembrane</keyword>
<gene>
    <name evidence="2" type="ORF">EVOR1521_LOCUS11614</name>
</gene>
<proteinExistence type="predicted"/>
<feature type="non-terminal residue" evidence="2">
    <location>
        <position position="433"/>
    </location>
</feature>
<name>A0AA36N018_9DINO</name>
<organism evidence="2 3">
    <name type="scientific">Effrenium voratum</name>
    <dbReference type="NCBI Taxonomy" id="2562239"/>
    <lineage>
        <taxon>Eukaryota</taxon>
        <taxon>Sar</taxon>
        <taxon>Alveolata</taxon>
        <taxon>Dinophyceae</taxon>
        <taxon>Suessiales</taxon>
        <taxon>Symbiodiniaceae</taxon>
        <taxon>Effrenium</taxon>
    </lineage>
</organism>
<protein>
    <submittedName>
        <fullName evidence="2">Uncharacterized protein</fullName>
    </submittedName>
</protein>